<dbReference type="AlphaFoldDB" id="Q7UKJ1"/>
<keyword evidence="2" id="KW-1185">Reference proteome</keyword>
<dbReference type="EMBL" id="BX294150">
    <property type="protein sequence ID" value="CAD76642.1"/>
    <property type="molecule type" value="Genomic_DNA"/>
</dbReference>
<protein>
    <submittedName>
        <fullName evidence="1">Uncharacterized protein</fullName>
    </submittedName>
</protein>
<dbReference type="Proteomes" id="UP000001025">
    <property type="component" value="Chromosome"/>
</dbReference>
<name>Q7UKJ1_RHOBA</name>
<reference evidence="1 2" key="1">
    <citation type="journal article" date="2003" name="Proc. Natl. Acad. Sci. U.S.A.">
        <title>Complete genome sequence of the marine planctomycete Pirellula sp. strain 1.</title>
        <authorList>
            <person name="Gloeckner F.O."/>
            <person name="Kube M."/>
            <person name="Bauer M."/>
            <person name="Teeling H."/>
            <person name="Lombardot T."/>
            <person name="Ludwig W."/>
            <person name="Gade D."/>
            <person name="Beck A."/>
            <person name="Borzym K."/>
            <person name="Heitmann K."/>
            <person name="Rabus R."/>
            <person name="Schlesner H."/>
            <person name="Amann R."/>
            <person name="Reinhardt R."/>
        </authorList>
    </citation>
    <scope>NUCLEOTIDE SEQUENCE [LARGE SCALE GENOMIC DNA]</scope>
    <source>
        <strain evidence="2">DSM 10527 / NCIMB 13988 / SH1</strain>
    </source>
</reference>
<proteinExistence type="predicted"/>
<evidence type="ECO:0000313" key="2">
    <source>
        <dbReference type="Proteomes" id="UP000001025"/>
    </source>
</evidence>
<dbReference type="HOGENOM" id="CLU_2719650_0_0_0"/>
<organism evidence="1 2">
    <name type="scientific">Rhodopirellula baltica (strain DSM 10527 / NCIMB 13988 / SH1)</name>
    <dbReference type="NCBI Taxonomy" id="243090"/>
    <lineage>
        <taxon>Bacteria</taxon>
        <taxon>Pseudomonadati</taxon>
        <taxon>Planctomycetota</taxon>
        <taxon>Planctomycetia</taxon>
        <taxon>Pirellulales</taxon>
        <taxon>Pirellulaceae</taxon>
        <taxon>Rhodopirellula</taxon>
    </lineage>
</organism>
<sequence>MVKERGATVNHGVFRSRCGPILGSAPIFRLLPKCFPTLDLQNDVLDWLKKWGRDRMASRSPFGLLGWREVVC</sequence>
<dbReference type="KEGG" id="rba:RB10123"/>
<evidence type="ECO:0000313" key="1">
    <source>
        <dbReference type="EMBL" id="CAD76642.1"/>
    </source>
</evidence>
<dbReference type="STRING" id="243090.RB10123"/>
<accession>Q7UKJ1</accession>
<dbReference type="InParanoid" id="Q7UKJ1"/>
<dbReference type="EnsemblBacteria" id="CAD76642">
    <property type="protein sequence ID" value="CAD76642"/>
    <property type="gene ID" value="RB10123"/>
</dbReference>
<gene>
    <name evidence="1" type="ordered locus">RB10123</name>
</gene>